<name>A0A7R9JTV7_TIMGE</name>
<gene>
    <name evidence="1" type="ORF">TGEB3V08_LOCUS2333</name>
</gene>
<dbReference type="EMBL" id="OE839690">
    <property type="protein sequence ID" value="CAD7588243.1"/>
    <property type="molecule type" value="Genomic_DNA"/>
</dbReference>
<reference evidence="1" key="1">
    <citation type="submission" date="2020-11" db="EMBL/GenBank/DDBJ databases">
        <authorList>
            <person name="Tran Van P."/>
        </authorList>
    </citation>
    <scope>NUCLEOTIDE SEQUENCE</scope>
</reference>
<accession>A0A7R9JTV7</accession>
<sequence length="70" mass="7912">MVQVTQMLPGGLNVLGFFFMGSVDVFEDREFPLNKLLMDFRNELSCKPIMYGGDPASEILVYFKNSQTGK</sequence>
<dbReference type="InterPro" id="IPR029454">
    <property type="entry name" value="ODR-4-like"/>
</dbReference>
<dbReference type="AlphaFoldDB" id="A0A7R9JTV7"/>
<dbReference type="Pfam" id="PF14778">
    <property type="entry name" value="ODR4-like"/>
    <property type="match status" value="1"/>
</dbReference>
<protein>
    <submittedName>
        <fullName evidence="1">Uncharacterized protein</fullName>
    </submittedName>
</protein>
<organism evidence="1">
    <name type="scientific">Timema genevievae</name>
    <name type="common">Walking stick</name>
    <dbReference type="NCBI Taxonomy" id="629358"/>
    <lineage>
        <taxon>Eukaryota</taxon>
        <taxon>Metazoa</taxon>
        <taxon>Ecdysozoa</taxon>
        <taxon>Arthropoda</taxon>
        <taxon>Hexapoda</taxon>
        <taxon>Insecta</taxon>
        <taxon>Pterygota</taxon>
        <taxon>Neoptera</taxon>
        <taxon>Polyneoptera</taxon>
        <taxon>Phasmatodea</taxon>
        <taxon>Timematodea</taxon>
        <taxon>Timematoidea</taxon>
        <taxon>Timematidae</taxon>
        <taxon>Timema</taxon>
    </lineage>
</organism>
<proteinExistence type="predicted"/>
<evidence type="ECO:0000313" key="1">
    <source>
        <dbReference type="EMBL" id="CAD7588243.1"/>
    </source>
</evidence>